<gene>
    <name evidence="2" type="ORF">KC19_10G032800</name>
</gene>
<dbReference type="Proteomes" id="UP000822688">
    <property type="component" value="Chromosome 10"/>
</dbReference>
<organism evidence="2 3">
    <name type="scientific">Ceratodon purpureus</name>
    <name type="common">Fire moss</name>
    <name type="synonym">Dicranum purpureum</name>
    <dbReference type="NCBI Taxonomy" id="3225"/>
    <lineage>
        <taxon>Eukaryota</taxon>
        <taxon>Viridiplantae</taxon>
        <taxon>Streptophyta</taxon>
        <taxon>Embryophyta</taxon>
        <taxon>Bryophyta</taxon>
        <taxon>Bryophytina</taxon>
        <taxon>Bryopsida</taxon>
        <taxon>Dicranidae</taxon>
        <taxon>Pseudoditrichales</taxon>
        <taxon>Ditrichaceae</taxon>
        <taxon>Ceratodon</taxon>
    </lineage>
</organism>
<comment type="caution">
    <text evidence="2">The sequence shown here is derived from an EMBL/GenBank/DDBJ whole genome shotgun (WGS) entry which is preliminary data.</text>
</comment>
<protein>
    <recommendedName>
        <fullName evidence="4">Secreted protein</fullName>
    </recommendedName>
</protein>
<name>A0A8T0GIX1_CERPU</name>
<sequence>MLVMVLYVSGIFLLLTCSSAQAPCDACFSIVHRVDCSCEAWMMVIRRVVSRLGHEKMVMRRVWFEKTSSMSRGATTSVSKFLYWSCAPPRFLLAWSQYHAPLHRNKTNLRSSYQHNVKFLLLDLGSGI</sequence>
<reference evidence="2" key="1">
    <citation type="submission" date="2020-06" db="EMBL/GenBank/DDBJ databases">
        <title>WGS assembly of Ceratodon purpureus strain R40.</title>
        <authorList>
            <person name="Carey S.B."/>
            <person name="Jenkins J."/>
            <person name="Shu S."/>
            <person name="Lovell J.T."/>
            <person name="Sreedasyam A."/>
            <person name="Maumus F."/>
            <person name="Tiley G.P."/>
            <person name="Fernandez-Pozo N."/>
            <person name="Barry K."/>
            <person name="Chen C."/>
            <person name="Wang M."/>
            <person name="Lipzen A."/>
            <person name="Daum C."/>
            <person name="Saski C.A."/>
            <person name="Payton A.C."/>
            <person name="Mcbreen J.C."/>
            <person name="Conrad R.E."/>
            <person name="Kollar L.M."/>
            <person name="Olsson S."/>
            <person name="Huttunen S."/>
            <person name="Landis J.B."/>
            <person name="Wickett N.J."/>
            <person name="Johnson M.G."/>
            <person name="Rensing S.A."/>
            <person name="Grimwood J."/>
            <person name="Schmutz J."/>
            <person name="Mcdaniel S.F."/>
        </authorList>
    </citation>
    <scope>NUCLEOTIDE SEQUENCE</scope>
    <source>
        <strain evidence="2">R40</strain>
    </source>
</reference>
<accession>A0A8T0GIX1</accession>
<feature type="signal peptide" evidence="1">
    <location>
        <begin position="1"/>
        <end position="20"/>
    </location>
</feature>
<dbReference type="AlphaFoldDB" id="A0A8T0GIX1"/>
<keyword evidence="1" id="KW-0732">Signal</keyword>
<evidence type="ECO:0000313" key="3">
    <source>
        <dbReference type="Proteomes" id="UP000822688"/>
    </source>
</evidence>
<proteinExistence type="predicted"/>
<evidence type="ECO:0008006" key="4">
    <source>
        <dbReference type="Google" id="ProtNLM"/>
    </source>
</evidence>
<evidence type="ECO:0000313" key="2">
    <source>
        <dbReference type="EMBL" id="KAG0558497.1"/>
    </source>
</evidence>
<keyword evidence="3" id="KW-1185">Reference proteome</keyword>
<feature type="chain" id="PRO_5035869697" description="Secreted protein" evidence="1">
    <location>
        <begin position="21"/>
        <end position="128"/>
    </location>
</feature>
<evidence type="ECO:0000256" key="1">
    <source>
        <dbReference type="SAM" id="SignalP"/>
    </source>
</evidence>
<dbReference type="EMBL" id="CM026431">
    <property type="protein sequence ID" value="KAG0558497.1"/>
    <property type="molecule type" value="Genomic_DNA"/>
</dbReference>